<dbReference type="EMBL" id="LK932994">
    <property type="protein sequence ID" value="CDT17028.1"/>
    <property type="molecule type" value="Genomic_DNA"/>
</dbReference>
<name>A0A069AI16_CLODI</name>
<feature type="transmembrane region" description="Helical" evidence="1">
    <location>
        <begin position="117"/>
        <end position="138"/>
    </location>
</feature>
<evidence type="ECO:0000313" key="4">
    <source>
        <dbReference type="EMBL" id="CDT17028.1"/>
    </source>
</evidence>
<organism evidence="2">
    <name type="scientific">Clostridioides difficile</name>
    <name type="common">Peptoclostridium difficile</name>
    <dbReference type="NCBI Taxonomy" id="1496"/>
    <lineage>
        <taxon>Bacteria</taxon>
        <taxon>Bacillati</taxon>
        <taxon>Bacillota</taxon>
        <taxon>Clostridia</taxon>
        <taxon>Peptostreptococcales</taxon>
        <taxon>Peptostreptococcaceae</taxon>
        <taxon>Clostridioides</taxon>
    </lineage>
</organism>
<dbReference type="Pfam" id="PF11188">
    <property type="entry name" value="DUF2975"/>
    <property type="match status" value="1"/>
</dbReference>
<feature type="transmembrane region" description="Helical" evidence="1">
    <location>
        <begin position="12"/>
        <end position="35"/>
    </location>
</feature>
<dbReference type="GeneID" id="66354424"/>
<evidence type="ECO:0000313" key="3">
    <source>
        <dbReference type="EMBL" id="CDS88213.1"/>
    </source>
</evidence>
<protein>
    <submittedName>
        <fullName evidence="2">Putative membrane protein</fullName>
    </submittedName>
</protein>
<dbReference type="AlphaFoldDB" id="A0A069AI16"/>
<keyword evidence="1" id="KW-0812">Transmembrane</keyword>
<dbReference type="RefSeq" id="WP_021365516.1">
    <property type="nucleotide sequence ID" value="NZ_BBYB01000003.1"/>
</dbReference>
<evidence type="ECO:0000313" key="2">
    <source>
        <dbReference type="EMBL" id="CDS88091.1"/>
    </source>
</evidence>
<dbReference type="EMBL" id="LK932517">
    <property type="protein sequence ID" value="CDS88091.1"/>
    <property type="molecule type" value="Genomic_DNA"/>
</dbReference>
<evidence type="ECO:0000256" key="1">
    <source>
        <dbReference type="SAM" id="Phobius"/>
    </source>
</evidence>
<dbReference type="InterPro" id="IPR021354">
    <property type="entry name" value="DUF2975"/>
</dbReference>
<accession>A0A069AI16</accession>
<keyword evidence="1" id="KW-1133">Transmembrane helix</keyword>
<keyword evidence="1" id="KW-0472">Membrane</keyword>
<dbReference type="EMBL" id="LK932403">
    <property type="protein sequence ID" value="CDS88213.1"/>
    <property type="molecule type" value="Genomic_DNA"/>
</dbReference>
<reference evidence="2" key="1">
    <citation type="submission" date="2014-07" db="EMBL/GenBank/DDBJ databases">
        <authorList>
            <person name="Monot Marc"/>
        </authorList>
    </citation>
    <scope>NUCLEOTIDE SEQUENCE</scope>
    <source>
        <strain evidence="4">7032989</strain>
        <strain evidence="3">7032994</strain>
    </source>
</reference>
<proteinExistence type="predicted"/>
<feature type="transmembrane region" description="Helical" evidence="1">
    <location>
        <begin position="47"/>
        <end position="66"/>
    </location>
</feature>
<sequence>MITKFFSNILSVFLYFLLSLLGVAGIIFLCMIPMFLYDFSSDKVIALIARILYFSDYFIVILFLIFIINSTKYSPFVLENVKRFKVMGFCLLINTIIECINGYNLNTNNIRIFGTDSGGISPLMIISFIFALMCFVIAETFDKAIKIKEDNDLTI</sequence>
<gene>
    <name evidence="4" type="ORF">BN1095_330376</name>
    <name evidence="2" type="ORF">BN1096_630189</name>
    <name evidence="3" type="ORF">BN1097_640051</name>
</gene>
<feature type="transmembrane region" description="Helical" evidence="1">
    <location>
        <begin position="86"/>
        <end position="105"/>
    </location>
</feature>